<evidence type="ECO:0008006" key="2">
    <source>
        <dbReference type="Google" id="ProtNLM"/>
    </source>
</evidence>
<sequence>MKRECDPDFVQPWFFSYSGFTPDAEQFMTSKGVLWSTREDLDALLDHTGLRRLPGNI</sequence>
<proteinExistence type="predicted"/>
<organism evidence="1">
    <name type="scientific">Candidatus Kentrum sp. MB</name>
    <dbReference type="NCBI Taxonomy" id="2138164"/>
    <lineage>
        <taxon>Bacteria</taxon>
        <taxon>Pseudomonadati</taxon>
        <taxon>Pseudomonadota</taxon>
        <taxon>Gammaproteobacteria</taxon>
        <taxon>Candidatus Kentrum</taxon>
    </lineage>
</organism>
<accession>A0A450XVQ2</accession>
<reference evidence="1" key="1">
    <citation type="submission" date="2019-02" db="EMBL/GenBank/DDBJ databases">
        <authorList>
            <person name="Gruber-Vodicka R. H."/>
            <person name="Seah K. B. B."/>
        </authorList>
    </citation>
    <scope>NUCLEOTIDE SEQUENCE</scope>
    <source>
        <strain evidence="1">BECK_BZ197</strain>
    </source>
</reference>
<evidence type="ECO:0000313" key="1">
    <source>
        <dbReference type="EMBL" id="VFK33317.1"/>
    </source>
</evidence>
<protein>
    <recommendedName>
        <fullName evidence="2">Restriction endonuclease type IV Mrr domain-containing protein</fullName>
    </recommendedName>
</protein>
<gene>
    <name evidence="1" type="ORF">BECKMB1821G_GA0114241_11483</name>
</gene>
<dbReference type="EMBL" id="CAADFO010000148">
    <property type="protein sequence ID" value="VFK33317.1"/>
    <property type="molecule type" value="Genomic_DNA"/>
</dbReference>
<name>A0A450XVQ2_9GAMM</name>
<dbReference type="AlphaFoldDB" id="A0A450XVQ2"/>